<reference evidence="1" key="1">
    <citation type="journal article" date="2025" name="Int. J. Syst. Evol. Microbiol.">
        <title>Inconstantimicrobium mannanitabidum sp. nov., a novel member of the family Clostridiaceae isolated from anoxic soil under the treatment of reductive soil disinfestation.</title>
        <authorList>
            <person name="Ueki A."/>
            <person name="Tonouchi A."/>
            <person name="Honma S."/>
            <person name="Kaku N."/>
            <person name="Ueki K."/>
        </authorList>
    </citation>
    <scope>NUCLEOTIDE SEQUENCE</scope>
    <source>
        <strain evidence="1">TW13</strain>
    </source>
</reference>
<gene>
    <name evidence="1" type="ORF">rsdtw13_08310</name>
</gene>
<evidence type="ECO:0000313" key="1">
    <source>
        <dbReference type="EMBL" id="GKX65573.1"/>
    </source>
</evidence>
<comment type="caution">
    <text evidence="1">The sequence shown here is derived from an EMBL/GenBank/DDBJ whole genome shotgun (WGS) entry which is preliminary data.</text>
</comment>
<dbReference type="EMBL" id="BROD01000001">
    <property type="protein sequence ID" value="GKX65573.1"/>
    <property type="molecule type" value="Genomic_DNA"/>
</dbReference>
<sequence>MNLSLNLRRDETEMHKFFTEAENFQGDEAFIYGDDVKHLYKVVRLVEGDKIVLNNYIGEEFLCNIEEITKQSVRVKIIEKLEINNESNIEIYLFQGLPKAAKMDLIVQKATELGVKKIIPTITGRVDVKLKGEFKKLDRLQRIANEACKQCKRTLVPRVEAPVEFKDLLAQADEFDLVVVPYENAENKGMKYIANKYRDKEIKTVAIVVGPEGGFEEEEINTLVENGAEIITLGNRILRTETAGFVCSSLLQYEFGDLGGTI</sequence>
<protein>
    <submittedName>
        <fullName evidence="1">Ribosomal RNA small subunit methyltransferase E</fullName>
    </submittedName>
</protein>
<organism evidence="1 2">
    <name type="scientific">Inconstantimicrobium mannanitabidum</name>
    <dbReference type="NCBI Taxonomy" id="1604901"/>
    <lineage>
        <taxon>Bacteria</taxon>
        <taxon>Bacillati</taxon>
        <taxon>Bacillota</taxon>
        <taxon>Clostridia</taxon>
        <taxon>Eubacteriales</taxon>
        <taxon>Clostridiaceae</taxon>
        <taxon>Inconstantimicrobium</taxon>
    </lineage>
</organism>
<keyword evidence="1" id="KW-0808">Transferase</keyword>
<dbReference type="Proteomes" id="UP001058074">
    <property type="component" value="Unassembled WGS sequence"/>
</dbReference>
<keyword evidence="2" id="KW-1185">Reference proteome</keyword>
<evidence type="ECO:0000313" key="2">
    <source>
        <dbReference type="Proteomes" id="UP001058074"/>
    </source>
</evidence>
<name>A0ACB5R8Q3_9CLOT</name>
<proteinExistence type="predicted"/>
<keyword evidence="1" id="KW-0489">Methyltransferase</keyword>
<accession>A0ACB5R8Q3</accession>